<accession>A0A8C6YI31</accession>
<comment type="similarity">
    <text evidence="3">Belongs to the DRC10 family.</text>
</comment>
<evidence type="ECO:0000256" key="1">
    <source>
        <dbReference type="ARBA" id="ARBA00003029"/>
    </source>
</evidence>
<evidence type="ECO:0000256" key="13">
    <source>
        <dbReference type="SAM" id="MobiDB-lite"/>
    </source>
</evidence>
<feature type="coiled-coil region" evidence="12">
    <location>
        <begin position="230"/>
        <end position="286"/>
    </location>
</feature>
<keyword evidence="5" id="KW-0963">Cytoplasm</keyword>
<evidence type="ECO:0000256" key="12">
    <source>
        <dbReference type="SAM" id="Coils"/>
    </source>
</evidence>
<dbReference type="PANTHER" id="PTHR31598:SF1">
    <property type="entry name" value="DYNEIN REGULATORY COMPLEX PROTEIN 10"/>
    <property type="match status" value="1"/>
</dbReference>
<keyword evidence="8" id="KW-0206">Cytoskeleton</keyword>
<organism evidence="14 15">
    <name type="scientific">Nothoprocta perdicaria</name>
    <name type="common">Chilean tinamou</name>
    <name type="synonym">Crypturus perdicarius</name>
    <dbReference type="NCBI Taxonomy" id="30464"/>
    <lineage>
        <taxon>Eukaryota</taxon>
        <taxon>Metazoa</taxon>
        <taxon>Chordata</taxon>
        <taxon>Craniata</taxon>
        <taxon>Vertebrata</taxon>
        <taxon>Euteleostomi</taxon>
        <taxon>Archelosauria</taxon>
        <taxon>Archosauria</taxon>
        <taxon>Dinosauria</taxon>
        <taxon>Saurischia</taxon>
        <taxon>Theropoda</taxon>
        <taxon>Coelurosauria</taxon>
        <taxon>Aves</taxon>
        <taxon>Palaeognathae</taxon>
        <taxon>Tinamiformes</taxon>
        <taxon>Tinamidae</taxon>
        <taxon>Nothoprocta</taxon>
    </lineage>
</organism>
<dbReference type="InterPro" id="IPR042815">
    <property type="entry name" value="DRC10"/>
</dbReference>
<sequence>RSLPLLSIEPPMEGIQVPKKGGVRSDAMRVLGPSQPKLDTHETQRIIAVLDETIVKLELSSLIPGIMESLDGFADILGPEITSDLIEHQKLLSKMEELLSSSQEGQPSPAEEQRESLGLLERHLKRSVRDILRLLLASPSLCQALPYEVCARQSSAEAFIQTFREFRNFMHERLLTSPLEEKEKIQFMEDISLRIRRNTETLTALKAELAATIQKDNVIKDLKTSLQDVADNYKISVQQIMQEAENQQKEELRAWQARRARLQEDMEQLRAQLRALVLEHRESELALRKKKCKVEMEIEKWIQKYDADMGEKQAEYEELYALYSEEKAQVSLLQEKHDVLIQEYSQIAEERSVRQQKQKQDSDELVTMTIAATRIQAFWRGYLVRSLFKTKRKKKKKGGGKERRGEARRRAGPCAQSIVPA</sequence>
<keyword evidence="9" id="KW-0966">Cell projection</keyword>
<evidence type="ECO:0000256" key="3">
    <source>
        <dbReference type="ARBA" id="ARBA00009071"/>
    </source>
</evidence>
<keyword evidence="7" id="KW-0969">Cilium</keyword>
<gene>
    <name evidence="14" type="primary">IQCD</name>
</gene>
<evidence type="ECO:0000313" key="14">
    <source>
        <dbReference type="Ensembl" id="ENSNPEP00000000442.1"/>
    </source>
</evidence>
<evidence type="ECO:0000256" key="2">
    <source>
        <dbReference type="ARBA" id="ARBA00004611"/>
    </source>
</evidence>
<dbReference type="SMART" id="SM00015">
    <property type="entry name" value="IQ"/>
    <property type="match status" value="1"/>
</dbReference>
<dbReference type="Pfam" id="PF00612">
    <property type="entry name" value="IQ"/>
    <property type="match status" value="1"/>
</dbReference>
<dbReference type="AlphaFoldDB" id="A0A8C6YI31"/>
<dbReference type="PANTHER" id="PTHR31598">
    <property type="entry name" value="IQ DOMAIN-CONTAINING PROTEIN D"/>
    <property type="match status" value="1"/>
</dbReference>
<feature type="compositionally biased region" description="Basic and acidic residues" evidence="13">
    <location>
        <begin position="399"/>
        <end position="409"/>
    </location>
</feature>
<dbReference type="InterPro" id="IPR000048">
    <property type="entry name" value="IQ_motif_EF-hand-BS"/>
</dbReference>
<dbReference type="CDD" id="cd23767">
    <property type="entry name" value="IQCD"/>
    <property type="match status" value="1"/>
</dbReference>
<comment type="function">
    <text evidence="1">Component of the nexin-dynein regulatory complex (N-DRC), a key regulator of ciliary/flagellar motility which maintains the alignment and integrity of the distal axoneme and regulates microtubule sliding in motile axonemes.</text>
</comment>
<reference evidence="14" key="1">
    <citation type="submission" date="2025-08" db="UniProtKB">
        <authorList>
            <consortium name="Ensembl"/>
        </authorList>
    </citation>
    <scope>IDENTIFICATION</scope>
</reference>
<evidence type="ECO:0000256" key="8">
    <source>
        <dbReference type="ARBA" id="ARBA00023212"/>
    </source>
</evidence>
<evidence type="ECO:0000256" key="5">
    <source>
        <dbReference type="ARBA" id="ARBA00022490"/>
    </source>
</evidence>
<keyword evidence="12" id="KW-0175">Coiled coil</keyword>
<dbReference type="Ensembl" id="ENSNPET00000000451.1">
    <property type="protein sequence ID" value="ENSNPEP00000000442.1"/>
    <property type="gene ID" value="ENSNPEG00000000376.1"/>
</dbReference>
<keyword evidence="6" id="KW-0282">Flagellum</keyword>
<dbReference type="PROSITE" id="PS50096">
    <property type="entry name" value="IQ"/>
    <property type="match status" value="1"/>
</dbReference>
<proteinExistence type="inferred from homology"/>
<reference evidence="14" key="2">
    <citation type="submission" date="2025-09" db="UniProtKB">
        <authorList>
            <consortium name="Ensembl"/>
        </authorList>
    </citation>
    <scope>IDENTIFICATION</scope>
</reference>
<evidence type="ECO:0000256" key="9">
    <source>
        <dbReference type="ARBA" id="ARBA00023273"/>
    </source>
</evidence>
<protein>
    <recommendedName>
        <fullName evidence="4">Dynein regulatory complex protein 10</fullName>
    </recommendedName>
    <alternativeName>
        <fullName evidence="10">IQ domain-containing protein D</fullName>
    </alternativeName>
</protein>
<evidence type="ECO:0000256" key="11">
    <source>
        <dbReference type="ARBA" id="ARBA00046836"/>
    </source>
</evidence>
<evidence type="ECO:0000313" key="15">
    <source>
        <dbReference type="Proteomes" id="UP000694420"/>
    </source>
</evidence>
<name>A0A8C6YI31_NOTPE</name>
<evidence type="ECO:0000256" key="10">
    <source>
        <dbReference type="ARBA" id="ARBA00032180"/>
    </source>
</evidence>
<evidence type="ECO:0000256" key="6">
    <source>
        <dbReference type="ARBA" id="ARBA00022846"/>
    </source>
</evidence>
<comment type="subunit">
    <text evidence="11">Component of the nexin-dynein regulatory complex (N-DRC). Interacts with CFAP52.</text>
</comment>
<evidence type="ECO:0000256" key="7">
    <source>
        <dbReference type="ARBA" id="ARBA00023069"/>
    </source>
</evidence>
<evidence type="ECO:0000256" key="4">
    <source>
        <dbReference type="ARBA" id="ARBA00021752"/>
    </source>
</evidence>
<comment type="subcellular location">
    <subcellularLocation>
        <location evidence="2">Cytoplasm</location>
        <location evidence="2">Cytoskeleton</location>
        <location evidence="2">Flagellum axoneme</location>
    </subcellularLocation>
</comment>
<dbReference type="Gene3D" id="1.20.5.190">
    <property type="match status" value="1"/>
</dbReference>
<feature type="region of interest" description="Disordered" evidence="13">
    <location>
        <begin position="390"/>
        <end position="421"/>
    </location>
</feature>
<dbReference type="Proteomes" id="UP000694420">
    <property type="component" value="Unplaced"/>
</dbReference>
<keyword evidence="15" id="KW-1185">Reference proteome</keyword>